<feature type="region of interest" description="Disordered" evidence="1">
    <location>
        <begin position="62"/>
        <end position="119"/>
    </location>
</feature>
<gene>
    <name evidence="2" type="ORF">IF1G_11058</name>
</gene>
<evidence type="ECO:0000313" key="3">
    <source>
        <dbReference type="Proteomes" id="UP000315783"/>
    </source>
</evidence>
<comment type="caution">
    <text evidence="2">The sequence shown here is derived from an EMBL/GenBank/DDBJ whole genome shotgun (WGS) entry which is preliminary data.</text>
</comment>
<reference evidence="2 3" key="1">
    <citation type="journal article" date="2019" name="Appl. Microbiol. Biotechnol.">
        <title>Genome sequence of Isaria javanica and comparative genome analysis insights into family S53 peptidase evolution in fungal entomopathogens.</title>
        <authorList>
            <person name="Lin R."/>
            <person name="Zhang X."/>
            <person name="Xin B."/>
            <person name="Zou M."/>
            <person name="Gao Y."/>
            <person name="Qin F."/>
            <person name="Hu Q."/>
            <person name="Xie B."/>
            <person name="Cheng X."/>
        </authorList>
    </citation>
    <scope>NUCLEOTIDE SEQUENCE [LARGE SCALE GENOMIC DNA]</scope>
    <source>
        <strain evidence="2 3">IJ1G</strain>
    </source>
</reference>
<accession>A0A545ULG2</accession>
<feature type="compositionally biased region" description="Low complexity" evidence="1">
    <location>
        <begin position="85"/>
        <end position="114"/>
    </location>
</feature>
<protein>
    <submittedName>
        <fullName evidence="2">Uncharacterized protein</fullName>
    </submittedName>
</protein>
<organism evidence="2 3">
    <name type="scientific">Cordyceps javanica</name>
    <dbReference type="NCBI Taxonomy" id="43265"/>
    <lineage>
        <taxon>Eukaryota</taxon>
        <taxon>Fungi</taxon>
        <taxon>Dikarya</taxon>
        <taxon>Ascomycota</taxon>
        <taxon>Pezizomycotina</taxon>
        <taxon>Sordariomycetes</taxon>
        <taxon>Hypocreomycetidae</taxon>
        <taxon>Hypocreales</taxon>
        <taxon>Cordycipitaceae</taxon>
        <taxon>Cordyceps</taxon>
    </lineage>
</organism>
<dbReference type="EMBL" id="SPUK01000029">
    <property type="protein sequence ID" value="TQV90299.1"/>
    <property type="molecule type" value="Genomic_DNA"/>
</dbReference>
<name>A0A545ULG2_9HYPO</name>
<evidence type="ECO:0000256" key="1">
    <source>
        <dbReference type="SAM" id="MobiDB-lite"/>
    </source>
</evidence>
<dbReference type="AlphaFoldDB" id="A0A545ULG2"/>
<evidence type="ECO:0000313" key="2">
    <source>
        <dbReference type="EMBL" id="TQV90299.1"/>
    </source>
</evidence>
<dbReference type="Proteomes" id="UP000315783">
    <property type="component" value="Unassembled WGS sequence"/>
</dbReference>
<sequence>MWNPEVRDVDVIWPKSTYTVPYLTPLPTAALSASISWLSTSTGSLTTTMFLKFPASASQYETSSRADPSLSSSTATETIATKNTSVSSAASVSNSVSMSSSPLSVASGSASSPSQVQRRVQCRLHHQVYHQVPSRVPPLF</sequence>
<proteinExistence type="predicted"/>
<keyword evidence="3" id="KW-1185">Reference proteome</keyword>
<feature type="compositionally biased region" description="Polar residues" evidence="1">
    <location>
        <begin position="62"/>
        <end position="84"/>
    </location>
</feature>